<dbReference type="InterPro" id="IPR011989">
    <property type="entry name" value="ARM-like"/>
</dbReference>
<reference evidence="1 2" key="1">
    <citation type="submission" date="2024-09" db="EMBL/GenBank/DDBJ databases">
        <authorList>
            <person name="Lee S.D."/>
        </authorList>
    </citation>
    <scope>NUCLEOTIDE SEQUENCE [LARGE SCALE GENOMIC DNA]</scope>
    <source>
        <strain evidence="1 2">N8-3</strain>
    </source>
</reference>
<dbReference type="Gene3D" id="1.25.10.10">
    <property type="entry name" value="Leucine-rich Repeat Variant"/>
    <property type="match status" value="1"/>
</dbReference>
<organism evidence="1 2">
    <name type="scientific">Streptacidiphilus cavernicola</name>
    <dbReference type="NCBI Taxonomy" id="3342716"/>
    <lineage>
        <taxon>Bacteria</taxon>
        <taxon>Bacillati</taxon>
        <taxon>Actinomycetota</taxon>
        <taxon>Actinomycetes</taxon>
        <taxon>Kitasatosporales</taxon>
        <taxon>Streptomycetaceae</taxon>
        <taxon>Streptacidiphilus</taxon>
    </lineage>
</organism>
<protein>
    <recommendedName>
        <fullName evidence="3">Leucine rich repeat variant</fullName>
    </recommendedName>
</protein>
<sequence>MIESADEFVQLRLSGGNADYQRIKQEEAPLAVWLEIARDHPDMRFWMAFNRALPEEVIRLLGEDEDWRVRAKIASRRDILEYLSGDDHDAVVSSVASNPGTPNDALVRLASHHWGQVRDRASKQIEERDPK</sequence>
<name>A0ABV6W4H2_9ACTN</name>
<proteinExistence type="predicted"/>
<evidence type="ECO:0000313" key="2">
    <source>
        <dbReference type="Proteomes" id="UP001592531"/>
    </source>
</evidence>
<keyword evidence="2" id="KW-1185">Reference proteome</keyword>
<evidence type="ECO:0008006" key="3">
    <source>
        <dbReference type="Google" id="ProtNLM"/>
    </source>
</evidence>
<comment type="caution">
    <text evidence="1">The sequence shown here is derived from an EMBL/GenBank/DDBJ whole genome shotgun (WGS) entry which is preliminary data.</text>
</comment>
<gene>
    <name evidence="1" type="ORF">ACEZDE_30240</name>
</gene>
<evidence type="ECO:0000313" key="1">
    <source>
        <dbReference type="EMBL" id="MFC1420894.1"/>
    </source>
</evidence>
<dbReference type="RefSeq" id="WP_380543042.1">
    <property type="nucleotide sequence ID" value="NZ_JBHFAB010000031.1"/>
</dbReference>
<accession>A0ABV6W4H2</accession>
<dbReference type="Proteomes" id="UP001592531">
    <property type="component" value="Unassembled WGS sequence"/>
</dbReference>
<dbReference type="EMBL" id="JBHFAB010000031">
    <property type="protein sequence ID" value="MFC1420894.1"/>
    <property type="molecule type" value="Genomic_DNA"/>
</dbReference>